<protein>
    <submittedName>
        <fullName evidence="2">AAA-like domain-containing protein</fullName>
    </submittedName>
</protein>
<proteinExistence type="predicted"/>
<accession>A0A450SCK8</accession>
<evidence type="ECO:0000313" key="3">
    <source>
        <dbReference type="EMBL" id="VFK06591.1"/>
    </source>
</evidence>
<dbReference type="Pfam" id="PF14516">
    <property type="entry name" value="AAA_35"/>
    <property type="match status" value="1"/>
</dbReference>
<dbReference type="PANTHER" id="PTHR34301:SF8">
    <property type="entry name" value="ATPASE DOMAIN-CONTAINING PROTEIN"/>
    <property type="match status" value="1"/>
</dbReference>
<sequence length="361" mass="41409">MNDKTNAIMPQGQPINPFEYTRPIVDAEKTMARPHAVRAIVNALYRESVVSVMGSWQTGKTGLLLSLREQFDRTVYIKSYGVPSEVLSNLQDNIDRQIPDIFTDIPMDGNDTRALVDLFHSLAKRASIVFLVDALPMPREIAYQFLSAIRIYLMESLAETSKTTHKFVIASSVDVVTLTQEMNPDLSPFNIAIPVYLEDFSDAEVRTFIQRLAPGEFSEWEMKKISEYTGGHPFLVQFVCHHLYDKPDKKREEILKNADTVVKELRLEETWNIKSMLHHIGNSQELGEAIKTLKKILRIGNILRRRRVPFSRVARHIQTLYLQGAIREDGNGYCEIRNPLYEVVLRRALPELESKIIGFYI</sequence>
<name>A0A450SCK8_9GAMM</name>
<dbReference type="EMBL" id="CAADFL010000020">
    <property type="protein sequence ID" value="VFK06591.1"/>
    <property type="molecule type" value="Genomic_DNA"/>
</dbReference>
<dbReference type="AlphaFoldDB" id="A0A450SCK8"/>
<dbReference type="EMBL" id="CAADFA010000081">
    <property type="protein sequence ID" value="VFJ50151.1"/>
    <property type="molecule type" value="Genomic_DNA"/>
</dbReference>
<evidence type="ECO:0000313" key="1">
    <source>
        <dbReference type="EMBL" id="VFJ44489.1"/>
    </source>
</evidence>
<dbReference type="InterPro" id="IPR027417">
    <property type="entry name" value="P-loop_NTPase"/>
</dbReference>
<reference evidence="2" key="1">
    <citation type="submission" date="2019-02" db="EMBL/GenBank/DDBJ databases">
        <authorList>
            <person name="Gruber-Vodicka R. H."/>
            <person name="Seah K. B. B."/>
        </authorList>
    </citation>
    <scope>NUCLEOTIDE SEQUENCE</scope>
    <source>
        <strain evidence="1">BECK_BZ163</strain>
        <strain evidence="3">BECK_BZ164</strain>
        <strain evidence="2">BECK_BZ165</strain>
    </source>
</reference>
<dbReference type="EMBL" id="CAADEZ010000017">
    <property type="protein sequence ID" value="VFJ44489.1"/>
    <property type="molecule type" value="Genomic_DNA"/>
</dbReference>
<dbReference type="PANTHER" id="PTHR34301">
    <property type="entry name" value="DNA-BINDING PROTEIN-RELATED"/>
    <property type="match status" value="1"/>
</dbReference>
<dbReference type="SUPFAM" id="SSF52540">
    <property type="entry name" value="P-loop containing nucleoside triphosphate hydrolases"/>
    <property type="match status" value="1"/>
</dbReference>
<evidence type="ECO:0000313" key="2">
    <source>
        <dbReference type="EMBL" id="VFJ50151.1"/>
    </source>
</evidence>
<organism evidence="2">
    <name type="scientific">Candidatus Kentrum sp. FM</name>
    <dbReference type="NCBI Taxonomy" id="2126340"/>
    <lineage>
        <taxon>Bacteria</taxon>
        <taxon>Pseudomonadati</taxon>
        <taxon>Pseudomonadota</taxon>
        <taxon>Gammaproteobacteria</taxon>
        <taxon>Candidatus Kentrum</taxon>
    </lineage>
</organism>
<gene>
    <name evidence="1" type="ORF">BECKFM1743A_GA0114220_100179</name>
    <name evidence="3" type="ORF">BECKFM1743B_GA0114221_1002011</name>
    <name evidence="2" type="ORF">BECKFM1743C_GA0114222_100813</name>
</gene>